<gene>
    <name evidence="2" type="ORF">B843_03995</name>
</gene>
<dbReference type="Proteomes" id="UP000019222">
    <property type="component" value="Chromosome"/>
</dbReference>
<evidence type="ECO:0000256" key="1">
    <source>
        <dbReference type="SAM" id="Phobius"/>
    </source>
</evidence>
<evidence type="ECO:0000313" key="3">
    <source>
        <dbReference type="Proteomes" id="UP000019222"/>
    </source>
</evidence>
<evidence type="ECO:0000313" key="2">
    <source>
        <dbReference type="EMBL" id="AHI22188.1"/>
    </source>
</evidence>
<feature type="transmembrane region" description="Helical" evidence="1">
    <location>
        <begin position="331"/>
        <end position="349"/>
    </location>
</feature>
<sequence length="516" mass="55004">MTGLSTMIRLVLRRNRVRLVVWLVVLVGMYQYIVSYYKQTFTTQASLDEFAALSASPGMRAITGLSPAANTMGGAVWTKGWMTVALAIAIGMVFLVTRSGRADEETGRTELLRSKALGVHAYSAAAWLVYGTLSLLVGAGLTAVSWAGGFGASGSLVLGGATFGAGLVGLGVGALAGQLAATSRGANSLGSAVIVVFYMLRMSGDMGDGTLTWASPIGWAQQMQPYAANRWWPFALLVLLAAALLGVAWVLEARRDFGAGLLPQRHGASHAPARWATPLGLELHLQRNPIMGWTLAVALSGLMFGSVVTAMTDLLDDTNVAALLRGEGVKALVSLLVSMMALLTLVFAIQITVSLRKDEATGLVDAQITRAVSRARWALERLLIPAVWSAVLLPLGGAVIAASYDRSQVGRLALAALAYWPAVMVLVGLSVFLWGFAPRLSTPTAWGLMAAMWFLTMFGEVFRLPEWFLNAMPLAATPYMPFEEMSWTPLVVMTAIACALTAAGVWRFTTRDIQTN</sequence>
<protein>
    <submittedName>
        <fullName evidence="2">Exporter of polyketide antibiotics-like protein</fullName>
    </submittedName>
</protein>
<feature type="transmembrane region" description="Helical" evidence="1">
    <location>
        <begin position="231"/>
        <end position="251"/>
    </location>
</feature>
<feature type="transmembrane region" description="Helical" evidence="1">
    <location>
        <begin position="485"/>
        <end position="506"/>
    </location>
</feature>
<feature type="transmembrane region" description="Helical" evidence="1">
    <location>
        <begin position="80"/>
        <end position="98"/>
    </location>
</feature>
<dbReference type="HOGENOM" id="CLU_036785_2_0_11"/>
<keyword evidence="1" id="KW-1133">Transmembrane helix</keyword>
<feature type="transmembrane region" description="Helical" evidence="1">
    <location>
        <begin position="382"/>
        <end position="404"/>
    </location>
</feature>
<dbReference type="RefSeq" id="WP_025252231.1">
    <property type="nucleotide sequence ID" value="NZ_CP004353.1"/>
</dbReference>
<reference evidence="2 3" key="1">
    <citation type="submission" date="2013-02" db="EMBL/GenBank/DDBJ databases">
        <title>The complete genome sequence of Corynebacterium vitaeruminis DSM 20294.</title>
        <authorList>
            <person name="Ruckert C."/>
            <person name="Albersmeier A."/>
            <person name="Kalinowski J."/>
        </authorList>
    </citation>
    <scope>NUCLEOTIDE SEQUENCE [LARGE SCALE GENOMIC DNA]</scope>
    <source>
        <strain evidence="3">ATCC 10234</strain>
    </source>
</reference>
<organism evidence="2 3">
    <name type="scientific">Corynebacterium vitaeruminis DSM 20294</name>
    <dbReference type="NCBI Taxonomy" id="1224164"/>
    <lineage>
        <taxon>Bacteria</taxon>
        <taxon>Bacillati</taxon>
        <taxon>Actinomycetota</taxon>
        <taxon>Actinomycetes</taxon>
        <taxon>Mycobacteriales</taxon>
        <taxon>Corynebacteriaceae</taxon>
        <taxon>Corynebacterium</taxon>
    </lineage>
</organism>
<keyword evidence="1" id="KW-0812">Transmembrane</keyword>
<keyword evidence="3" id="KW-1185">Reference proteome</keyword>
<feature type="transmembrane region" description="Helical" evidence="1">
    <location>
        <begin position="290"/>
        <end position="311"/>
    </location>
</feature>
<dbReference type="KEGG" id="cvt:B843_03995"/>
<keyword evidence="1" id="KW-0472">Membrane</keyword>
<name>W5Y6N9_9CORY</name>
<accession>W5Y6N9</accession>
<feature type="transmembrane region" description="Helical" evidence="1">
    <location>
        <begin position="188"/>
        <end position="204"/>
    </location>
</feature>
<feature type="transmembrane region" description="Helical" evidence="1">
    <location>
        <begin position="416"/>
        <end position="437"/>
    </location>
</feature>
<feature type="transmembrane region" description="Helical" evidence="1">
    <location>
        <begin position="444"/>
        <end position="465"/>
    </location>
</feature>
<feature type="transmembrane region" description="Helical" evidence="1">
    <location>
        <begin position="119"/>
        <end position="144"/>
    </location>
</feature>
<feature type="transmembrane region" description="Helical" evidence="1">
    <location>
        <begin position="156"/>
        <end position="176"/>
    </location>
</feature>
<dbReference type="AlphaFoldDB" id="W5Y6N9"/>
<dbReference type="PATRIC" id="fig|1224164.3.peg.790"/>
<proteinExistence type="predicted"/>
<dbReference type="eggNOG" id="COG3559">
    <property type="taxonomic scope" value="Bacteria"/>
</dbReference>
<dbReference type="EMBL" id="CP004353">
    <property type="protein sequence ID" value="AHI22188.1"/>
    <property type="molecule type" value="Genomic_DNA"/>
</dbReference>
<dbReference type="STRING" id="1224164.B843_03995"/>
<feature type="transmembrane region" description="Helical" evidence="1">
    <location>
        <begin position="20"/>
        <end position="37"/>
    </location>
</feature>